<organism evidence="1 2">
    <name type="scientific">Telluria aromaticivorans</name>
    <dbReference type="NCBI Taxonomy" id="2725995"/>
    <lineage>
        <taxon>Bacteria</taxon>
        <taxon>Pseudomonadati</taxon>
        <taxon>Pseudomonadota</taxon>
        <taxon>Betaproteobacteria</taxon>
        <taxon>Burkholderiales</taxon>
        <taxon>Oxalobacteraceae</taxon>
        <taxon>Telluria group</taxon>
        <taxon>Telluria</taxon>
    </lineage>
</organism>
<protein>
    <submittedName>
        <fullName evidence="1">PAAR domain-containing protein</fullName>
    </submittedName>
</protein>
<dbReference type="Pfam" id="PF05488">
    <property type="entry name" value="PAAR_motif"/>
    <property type="match status" value="1"/>
</dbReference>
<accession>A0A7Y2K0N8</accession>
<evidence type="ECO:0000313" key="1">
    <source>
        <dbReference type="EMBL" id="NNG24517.1"/>
    </source>
</evidence>
<dbReference type="Proteomes" id="UP000533905">
    <property type="component" value="Unassembled WGS sequence"/>
</dbReference>
<proteinExistence type="predicted"/>
<keyword evidence="2" id="KW-1185">Reference proteome</keyword>
<sequence>MNIVGWIRKGDQAACGGVVAEGEPTFTHSGQAFTFQGAKMSCQKNCVISEGFAGSILSNSRCRVLHGMKTAAGCPLLSTLNGRDGVSDASDTMPPVRFVRNDSGEWAGKTNEGYDQHFLLRDQQTGQLLCNRHYRLTFNGQTVEGKTDAGGKTAKVAADDPSEVCIEIMPEGYTGATA</sequence>
<dbReference type="InterPro" id="IPR008727">
    <property type="entry name" value="PAAR_motif"/>
</dbReference>
<dbReference type="AlphaFoldDB" id="A0A7Y2K0N8"/>
<dbReference type="CDD" id="cd14744">
    <property type="entry name" value="PAAR_CT_2"/>
    <property type="match status" value="1"/>
</dbReference>
<reference evidence="1 2" key="1">
    <citation type="submission" date="2020-04" db="EMBL/GenBank/DDBJ databases">
        <title>Massilia sp. nov., a cold adapted bacteria isolated from Arctic soil.</title>
        <authorList>
            <person name="Son J."/>
            <person name="Ka J.-O."/>
        </authorList>
    </citation>
    <scope>NUCLEOTIDE SEQUENCE [LARGE SCALE GENOMIC DNA]</scope>
    <source>
        <strain evidence="1 2">ML15P13</strain>
    </source>
</reference>
<dbReference type="RefSeq" id="WP_171086233.1">
    <property type="nucleotide sequence ID" value="NZ_JABAIV010000005.1"/>
</dbReference>
<comment type="caution">
    <text evidence="1">The sequence shown here is derived from an EMBL/GenBank/DDBJ whole genome shotgun (WGS) entry which is preliminary data.</text>
</comment>
<name>A0A7Y2K0N8_9BURK</name>
<gene>
    <name evidence="1" type="ORF">HGB41_16110</name>
</gene>
<dbReference type="EMBL" id="JABAIV010000005">
    <property type="protein sequence ID" value="NNG24517.1"/>
    <property type="molecule type" value="Genomic_DNA"/>
</dbReference>
<evidence type="ECO:0000313" key="2">
    <source>
        <dbReference type="Proteomes" id="UP000533905"/>
    </source>
</evidence>